<dbReference type="EMBL" id="CDQK01000005">
    <property type="protein sequence ID" value="CEP23978.1"/>
    <property type="molecule type" value="Genomic_DNA"/>
</dbReference>
<dbReference type="InterPro" id="IPR011993">
    <property type="entry name" value="PH-like_dom_sf"/>
</dbReference>
<dbReference type="Proteomes" id="UP000038830">
    <property type="component" value="Unassembled WGS sequence"/>
</dbReference>
<evidence type="ECO:0000256" key="1">
    <source>
        <dbReference type="ARBA" id="ARBA00022574"/>
    </source>
</evidence>
<keyword evidence="1" id="KW-0853">WD repeat</keyword>
<dbReference type="InterPro" id="IPR051944">
    <property type="entry name" value="BEACH_domain_protein"/>
</dbReference>
<dbReference type="Gene3D" id="2.60.120.200">
    <property type="match status" value="1"/>
</dbReference>
<dbReference type="SUPFAM" id="SSF50729">
    <property type="entry name" value="PH domain-like"/>
    <property type="match status" value="1"/>
</dbReference>
<organism evidence="3 4">
    <name type="scientific">Cyberlindnera jadinii (strain ATCC 18201 / CBS 1600 / BCRC 20928 / JCM 3617 / NBRC 0987 / NRRL Y-1542)</name>
    <name type="common">Torula yeast</name>
    <name type="synonym">Candida utilis</name>
    <dbReference type="NCBI Taxonomy" id="983966"/>
    <lineage>
        <taxon>Eukaryota</taxon>
        <taxon>Fungi</taxon>
        <taxon>Dikarya</taxon>
        <taxon>Ascomycota</taxon>
        <taxon>Saccharomycotina</taxon>
        <taxon>Saccharomycetes</taxon>
        <taxon>Phaffomycetales</taxon>
        <taxon>Phaffomycetaceae</taxon>
        <taxon>Cyberlindnera</taxon>
    </lineage>
</organism>
<dbReference type="Pfam" id="PF13385">
    <property type="entry name" value="Laminin_G_3"/>
    <property type="match status" value="1"/>
</dbReference>
<sequence>MVISDEIADLYTSLLEGTPQEIVDSLRAEYAKQQPKTVSTSDIALILLTNALTFDGKTGGELLEYVQPFSDCLTDDECIIPLVDDFYQRFSALSDDTCNLVEPDLCAIILLFVDETGDLTTGTLILEILERLVESSKQNMTSLSESQDFIDTLLKPMRGPEVNDNILRRLDLLSLLELKPAHLVQLVNAALEFKDSGVGNLYTERLIRFAHKKDDSHIQLDTSSVTFQLSSDTIFKSFTIQMWINFNNIDEQSRQFLSIDGRTNLKLEGSQISVYHKDTLIGSFDSYEITENKYYHIVLIHKSSSSGDRLRAKLNLYINGDFIQYIRCPFPFADDEAILDKKHREFAVTLGSSDSSLDVACLNIFSGSLPFEWVALSYYLGPNYRDLYQDDDLVRFLNYQGRAWFNLHLLDASTLSNSEIDLTKLELQVPKHDRLLNFNVDTFRSLHFQTDGLRLLSDRHTVIGKVLVYKSVDVSETFYSIAALNLVFMLIEKASSMKSLYQAVQLLLELVDTNWKLIREMEYTNGYSLLGTLLKAKKVEFKRTFDIEFFDLLLGLVGYNFHNPFNSVIMNELLYEQVVLDFSLWKSLPNEEHEGDLEVLKFLNFQVIAFAKECKYNSFNIQKMKKIKLVKRFLGHLIQGSFPEKVKEELQDALCLVVRTHMSVDTVKNVASFIVYSLNEKHESNAILGLNVLASIYLDTGLVNGYHWKKLFSPVNMKYIFLLFQLGKKNKTVVDCALTLLVKLFLMSSQTHDVFLKNNGVHIVLALMREIKIDVEIDILINGSFGKYQSDLIFSRLDRDASMAKFGQVVFPELHHLILDLLEWTVLNDIFQTDDHSDTIAQIDGYTRFLDKAFDTNAIFSGVFGHDKAFIKKLCNFVLLLNKTRNAGIYFDSSDRLIEVMASRVLSKLLNSDLQAVDAYLNEILHDPENPADSVTPVVYLALVFPKVLFHLSNFSSEFETLLRADSIKFSNIALFLNLLYPELLTFEWSAKDYFNYISVVLTIVEAYKKSGKSLKNSQFIQLHKNITPIVNCLVLVLKDSESTEQQHKFLKVLMFHQENLFGSGAMSSDVANIICLLLQIAMLTDPAVSSLALNCLRIILMRSQDHLSSVCSSITYISHGTALRFLRNVMTASDEDILSMYKENKKVSDLFSNHLEAIVSKVTRKFNKDDFVTVDEKLQTLSSRHDDQVKQKYESIDKILPILENDNEILRQKLVHAETTMIVKYLKDQYDVIQFHLISYNKMKVVGNKRLGLFFGTYTGPSSWILGSMEGIDRMRKKLLPVDDLKIVQQLKNIIDVPMKKLNDSEAVHEQPHVEALSLNSFDMVEEDAIEDSLNNYNDRNRKVLKSLFYGDKIVEIWNVSRIIGLEIDEGILILGQAHIYFIKSYFHKADTDEIIDLEDAPENERDPNVKLIAGQNDITTRTASTEKHTVRSWVLEQLTSVTRRQFLFRDMALEIFFSNGASLLITCVHTRERDSIFSKISSVATNSNIDNDLSAILKETNLNKIPPRLWGRRSLTSSISVMIFWMPLRNGKTVKCLTSTIWSLSIHWQEELSTILPSILFSRGSLLIIPVKNWT</sequence>
<evidence type="ECO:0000259" key="2">
    <source>
        <dbReference type="PROSITE" id="PS51783"/>
    </source>
</evidence>
<dbReference type="Pfam" id="PF14844">
    <property type="entry name" value="PH_BEACH"/>
    <property type="match status" value="1"/>
</dbReference>
<protein>
    <submittedName>
        <fullName evidence="3">BPH1 protein</fullName>
    </submittedName>
</protein>
<reference evidence="4" key="1">
    <citation type="journal article" date="2015" name="J. Biotechnol.">
        <title>The structure of the Cyberlindnera jadinii genome and its relation to Candida utilis analyzed by the occurrence of single nucleotide polymorphisms.</title>
        <authorList>
            <person name="Rupp O."/>
            <person name="Brinkrolf K."/>
            <person name="Buerth C."/>
            <person name="Kunigo M."/>
            <person name="Schneider J."/>
            <person name="Jaenicke S."/>
            <person name="Goesmann A."/>
            <person name="Puehler A."/>
            <person name="Jaeger K.-E."/>
            <person name="Ernst J.F."/>
        </authorList>
    </citation>
    <scope>NUCLEOTIDE SEQUENCE [LARGE SCALE GENOMIC DNA]</scope>
    <source>
        <strain evidence="4">ATCC 18201 / CBS 1600 / BCRC 20928 / JCM 3617 / NBRC 0987 / NRRL Y-1542</strain>
    </source>
</reference>
<evidence type="ECO:0000313" key="4">
    <source>
        <dbReference type="Proteomes" id="UP000038830"/>
    </source>
</evidence>
<dbReference type="PROSITE" id="PS51783">
    <property type="entry name" value="PH_BEACH"/>
    <property type="match status" value="1"/>
</dbReference>
<dbReference type="SUPFAM" id="SSF48371">
    <property type="entry name" value="ARM repeat"/>
    <property type="match status" value="1"/>
</dbReference>
<dbReference type="InterPro" id="IPR016024">
    <property type="entry name" value="ARM-type_fold"/>
</dbReference>
<proteinExistence type="predicted"/>
<name>A0A0H5C7A7_CYBJN</name>
<dbReference type="PANTHER" id="PTHR46108:SF4">
    <property type="entry name" value="BLUE CHEESE"/>
    <property type="match status" value="1"/>
</dbReference>
<feature type="domain" description="BEACH-type PH" evidence="2">
    <location>
        <begin position="1350"/>
        <end position="1483"/>
    </location>
</feature>
<dbReference type="CDD" id="cd01201">
    <property type="entry name" value="PH_BEACH"/>
    <property type="match status" value="1"/>
</dbReference>
<dbReference type="SUPFAM" id="SSF49899">
    <property type="entry name" value="Concanavalin A-like lectins/glucanases"/>
    <property type="match status" value="1"/>
</dbReference>
<dbReference type="InterPro" id="IPR023362">
    <property type="entry name" value="PH-BEACH_dom"/>
</dbReference>
<accession>A0A0H5C7A7</accession>
<dbReference type="Gene3D" id="2.30.29.30">
    <property type="entry name" value="Pleckstrin-homology domain (PH domain)/Phosphotyrosine-binding domain (PTB)"/>
    <property type="match status" value="1"/>
</dbReference>
<evidence type="ECO:0000313" key="3">
    <source>
        <dbReference type="EMBL" id="CEP23978.1"/>
    </source>
</evidence>
<dbReference type="InterPro" id="IPR013320">
    <property type="entry name" value="ConA-like_dom_sf"/>
</dbReference>
<dbReference type="PANTHER" id="PTHR46108">
    <property type="entry name" value="BLUE CHEESE"/>
    <property type="match status" value="1"/>
</dbReference>
<gene>
    <name evidence="3" type="primary">BPH1</name>
    <name evidence="3" type="ORF">BN1211_4683</name>
</gene>